<dbReference type="GO" id="GO:0009755">
    <property type="term" value="P:hormone-mediated signaling pathway"/>
    <property type="evidence" value="ECO:0007669"/>
    <property type="project" value="TreeGrafter"/>
</dbReference>
<dbReference type="InterPro" id="IPR035914">
    <property type="entry name" value="Sperma_CUB_dom_sf"/>
</dbReference>
<accession>A0AAV4VNZ4</accession>
<evidence type="ECO:0000313" key="7">
    <source>
        <dbReference type="Proteomes" id="UP001054945"/>
    </source>
</evidence>
<proteinExistence type="inferred from homology"/>
<comment type="similarity">
    <text evidence="1">Belongs to the CRF-binding protein family.</text>
</comment>
<feature type="non-terminal residue" evidence="6">
    <location>
        <position position="1"/>
    </location>
</feature>
<dbReference type="SUPFAM" id="SSF49854">
    <property type="entry name" value="Spermadhesin, CUB domain"/>
    <property type="match status" value="1"/>
</dbReference>
<dbReference type="AlphaFoldDB" id="A0AAV4VNZ4"/>
<dbReference type="InterPro" id="IPR008435">
    <property type="entry name" value="CRF-bd"/>
</dbReference>
<reference evidence="6 7" key="1">
    <citation type="submission" date="2021-06" db="EMBL/GenBank/DDBJ databases">
        <title>Caerostris extrusa draft genome.</title>
        <authorList>
            <person name="Kono N."/>
            <person name="Arakawa K."/>
        </authorList>
    </citation>
    <scope>NUCLEOTIDE SEQUENCE [LARGE SCALE GENOMIC DNA]</scope>
</reference>
<evidence type="ECO:0000256" key="2">
    <source>
        <dbReference type="ARBA" id="ARBA00015713"/>
    </source>
</evidence>
<comment type="function">
    <text evidence="3">Binds CRF and inactivates it. May prevent inappropriate pituitary-adrenal stimulation in pregnancy.</text>
</comment>
<comment type="caution">
    <text evidence="6">The sequence shown here is derived from an EMBL/GenBank/DDBJ whole genome shotgun (WGS) entry which is preliminary data.</text>
</comment>
<dbReference type="GO" id="GO:0051460">
    <property type="term" value="P:negative regulation of corticotropin secretion"/>
    <property type="evidence" value="ECO:0007669"/>
    <property type="project" value="TreeGrafter"/>
</dbReference>
<dbReference type="PANTHER" id="PTHR10278:SF0">
    <property type="entry name" value="CORTICOTROPIN-RELEASING FACTOR-BINDING PROTEIN"/>
    <property type="match status" value="1"/>
</dbReference>
<dbReference type="InterPro" id="IPR056177">
    <property type="entry name" value="CRF-BP_N"/>
</dbReference>
<evidence type="ECO:0000259" key="5">
    <source>
        <dbReference type="Pfam" id="PF05428"/>
    </source>
</evidence>
<feature type="domain" description="Corticotropin-releasing factor binding protein N-terminal" evidence="5">
    <location>
        <begin position="1"/>
        <end position="115"/>
    </location>
</feature>
<dbReference type="EMBL" id="BPLR01014821">
    <property type="protein sequence ID" value="GIY71519.1"/>
    <property type="molecule type" value="Genomic_DNA"/>
</dbReference>
<evidence type="ECO:0000256" key="3">
    <source>
        <dbReference type="ARBA" id="ARBA00024997"/>
    </source>
</evidence>
<organism evidence="6 7">
    <name type="scientific">Caerostris extrusa</name>
    <name type="common">Bark spider</name>
    <name type="synonym">Caerostris bankana</name>
    <dbReference type="NCBI Taxonomy" id="172846"/>
    <lineage>
        <taxon>Eukaryota</taxon>
        <taxon>Metazoa</taxon>
        <taxon>Ecdysozoa</taxon>
        <taxon>Arthropoda</taxon>
        <taxon>Chelicerata</taxon>
        <taxon>Arachnida</taxon>
        <taxon>Araneae</taxon>
        <taxon>Araneomorphae</taxon>
        <taxon>Entelegynae</taxon>
        <taxon>Araneoidea</taxon>
        <taxon>Araneidae</taxon>
        <taxon>Caerostris</taxon>
    </lineage>
</organism>
<dbReference type="GO" id="GO:0005615">
    <property type="term" value="C:extracellular space"/>
    <property type="evidence" value="ECO:0007669"/>
    <property type="project" value="TreeGrafter"/>
</dbReference>
<gene>
    <name evidence="6" type="primary">CRHBP_1</name>
    <name evidence="6" type="ORF">CEXT_373971</name>
</gene>
<dbReference type="Pfam" id="PF05428">
    <property type="entry name" value="CRF-BP_N"/>
    <property type="match status" value="1"/>
</dbReference>
<dbReference type="PANTHER" id="PTHR10278">
    <property type="entry name" value="CORTICOTROPIN-RELEASING FACTOR-BINDING PROTEIN"/>
    <property type="match status" value="1"/>
</dbReference>
<protein>
    <recommendedName>
        <fullName evidence="2">Corticotropin-releasing factor-binding protein</fullName>
    </recommendedName>
    <alternativeName>
        <fullName evidence="4">Corticotropin-releasing hormone-binding protein</fullName>
    </alternativeName>
</protein>
<evidence type="ECO:0000313" key="6">
    <source>
        <dbReference type="EMBL" id="GIY71519.1"/>
    </source>
</evidence>
<dbReference type="Gene3D" id="2.60.120.290">
    <property type="entry name" value="Spermadhesin, CUB domain"/>
    <property type="match status" value="1"/>
</dbReference>
<evidence type="ECO:0000256" key="4">
    <source>
        <dbReference type="ARBA" id="ARBA00033162"/>
    </source>
</evidence>
<sequence length="126" mass="14456">CIYVKTEEGVYMFTSPGTPQVCGLYVIADPQHTVHFTFHEFRISCEKEGLLSVVDGWELNGQFFPGTEDHPKPAEKRFAEYCGENRPLKTQITSQNVGLLNSNPHQREGFTVSIEFRPNPKRKRRL</sequence>
<keyword evidence="7" id="KW-1185">Reference proteome</keyword>
<evidence type="ECO:0000256" key="1">
    <source>
        <dbReference type="ARBA" id="ARBA00008313"/>
    </source>
</evidence>
<dbReference type="Proteomes" id="UP001054945">
    <property type="component" value="Unassembled WGS sequence"/>
</dbReference>
<dbReference type="GO" id="GO:0051424">
    <property type="term" value="F:corticotropin-releasing hormone binding"/>
    <property type="evidence" value="ECO:0007669"/>
    <property type="project" value="InterPro"/>
</dbReference>
<name>A0AAV4VNZ4_CAEEX</name>